<dbReference type="EMBL" id="MBFR01000090">
    <property type="protein sequence ID" value="PVU94441.1"/>
    <property type="molecule type" value="Genomic_DNA"/>
</dbReference>
<dbReference type="OrthoDB" id="312015at2759"/>
<feature type="compositionally biased region" description="Polar residues" evidence="2">
    <location>
        <begin position="635"/>
        <end position="651"/>
    </location>
</feature>
<organism evidence="3 4">
    <name type="scientific">Smittium simulii</name>
    <dbReference type="NCBI Taxonomy" id="133385"/>
    <lineage>
        <taxon>Eukaryota</taxon>
        <taxon>Fungi</taxon>
        <taxon>Fungi incertae sedis</taxon>
        <taxon>Zoopagomycota</taxon>
        <taxon>Kickxellomycotina</taxon>
        <taxon>Harpellomycetes</taxon>
        <taxon>Harpellales</taxon>
        <taxon>Legeriomycetaceae</taxon>
        <taxon>Smittium</taxon>
    </lineage>
</organism>
<dbReference type="AlphaFoldDB" id="A0A2T9YQ71"/>
<evidence type="ECO:0000256" key="1">
    <source>
        <dbReference type="SAM" id="Coils"/>
    </source>
</evidence>
<accession>A0A2T9YQ71</accession>
<evidence type="ECO:0000313" key="4">
    <source>
        <dbReference type="Proteomes" id="UP000245383"/>
    </source>
</evidence>
<feature type="region of interest" description="Disordered" evidence="2">
    <location>
        <begin position="716"/>
        <end position="738"/>
    </location>
</feature>
<feature type="region of interest" description="Disordered" evidence="2">
    <location>
        <begin position="537"/>
        <end position="556"/>
    </location>
</feature>
<comment type="caution">
    <text evidence="3">The sequence shown here is derived from an EMBL/GenBank/DDBJ whole genome shotgun (WGS) entry which is preliminary data.</text>
</comment>
<protein>
    <submittedName>
        <fullName evidence="3">Uncharacterized protein</fullName>
    </submittedName>
</protein>
<proteinExistence type="predicted"/>
<feature type="region of interest" description="Disordered" evidence="2">
    <location>
        <begin position="581"/>
        <end position="600"/>
    </location>
</feature>
<keyword evidence="1" id="KW-0175">Coiled coil</keyword>
<feature type="coiled-coil region" evidence="1">
    <location>
        <begin position="352"/>
        <end position="395"/>
    </location>
</feature>
<evidence type="ECO:0000256" key="2">
    <source>
        <dbReference type="SAM" id="MobiDB-lite"/>
    </source>
</evidence>
<sequence length="814" mass="93607">MYYQNNYNNFDDEYQLSNSPNSRADLSAYGSNLNNDNLTTPYGSTNGIGRTDYLLSESKMSNRQNIYFSLDYINQELHGMGMVAPITLSTAPEVIEDNQRINNADYQQDMSSKLRKSLLDEELMLEKICKLKDQLGNTERKLYISESKAQKLTSSLRNADNISKKAVSDLKIARSAFEANKLQLGHESKRKEQETFKLKERMQKMLIEKHKGAKIDYQVINPISNTRGEQETISELMAERRLVDDLIKNYEINENEIIAEKNKLSDAVYTLYNHHYSIYKDCIEGSNNDLESFPTIDQIDFDSPENNSMNKYILAVNHSKLILENIYSSLLKNNTLANNYQLEKVTTLEEYHKKSIIQINDLKNNLSELEYKLSKKDADLQENELNIKKKLAEQQDQSIQMLHFEISKLKNDRHKIYNSLFPFMDGSDNLEDCISDLIKRKDELEKDEMKLKNDQIQYKEAILLLEQERIEVEKLRQNLKMYQISSKTADFLSTLPPTPLWLKNTDLSLPTPELNKRLQQNMDNTPISSMQLSSREISDGFNNTNENSNSSHSLNFSRKSLDSYNIKSQKNNQALEDKYQNENIKNNYDSPDIFRSYNTTNDRDNLQSIVNDFTEETTKTPTYNFLRKRAESKTEINQNESKTNRFNPPTTSKKSIKSKESDSNIRSPGLNSAPIAAISTQTNRYNSSFNKTSDLSLNTSRKSTLASNKLFETSNMSPISMKNNSNNHKPSIDRKGSRPSVLEIQTKNFNDSTPTIISKTSGLLPKTISKRSSIKFCTKPGCAAHKTHYHEDGTVYEVISHELKPPVPKYRPAK</sequence>
<feature type="compositionally biased region" description="Polar residues" evidence="2">
    <location>
        <begin position="716"/>
        <end position="729"/>
    </location>
</feature>
<feature type="compositionally biased region" description="Low complexity" evidence="2">
    <location>
        <begin position="542"/>
        <end position="556"/>
    </location>
</feature>
<dbReference type="Proteomes" id="UP000245383">
    <property type="component" value="Unassembled WGS sequence"/>
</dbReference>
<feature type="coiled-coil region" evidence="1">
    <location>
        <begin position="427"/>
        <end position="485"/>
    </location>
</feature>
<evidence type="ECO:0000313" key="3">
    <source>
        <dbReference type="EMBL" id="PVU94441.1"/>
    </source>
</evidence>
<reference evidence="3 4" key="1">
    <citation type="journal article" date="2018" name="MBio">
        <title>Comparative Genomics Reveals the Core Gene Toolbox for the Fungus-Insect Symbiosis.</title>
        <authorList>
            <person name="Wang Y."/>
            <person name="Stata M."/>
            <person name="Wang W."/>
            <person name="Stajich J.E."/>
            <person name="White M.M."/>
            <person name="Moncalvo J.M."/>
        </authorList>
    </citation>
    <scope>NUCLEOTIDE SEQUENCE [LARGE SCALE GENOMIC DNA]</scope>
    <source>
        <strain evidence="3 4">SWE-8-4</strain>
    </source>
</reference>
<feature type="region of interest" description="Disordered" evidence="2">
    <location>
        <begin position="629"/>
        <end position="673"/>
    </location>
</feature>
<gene>
    <name evidence="3" type="ORF">BB561_002542</name>
</gene>
<name>A0A2T9YQ71_9FUNG</name>
<keyword evidence="4" id="KW-1185">Reference proteome</keyword>